<dbReference type="InterPro" id="IPR034746">
    <property type="entry name" value="POTRA"/>
</dbReference>
<accession>A0A3G9JXF0</accession>
<keyword evidence="3" id="KW-0132">Cell division</keyword>
<dbReference type="GO" id="GO:0051301">
    <property type="term" value="P:cell division"/>
    <property type="evidence" value="ECO:0007669"/>
    <property type="project" value="UniProtKB-KW"/>
</dbReference>
<dbReference type="EMBL" id="AP019367">
    <property type="protein sequence ID" value="BBH50053.1"/>
    <property type="molecule type" value="Genomic_DNA"/>
</dbReference>
<dbReference type="InterPro" id="IPR050487">
    <property type="entry name" value="FtsQ_DivIB"/>
</dbReference>
<evidence type="ECO:0000256" key="6">
    <source>
        <dbReference type="ARBA" id="ARBA00023136"/>
    </source>
</evidence>
<keyword evidence="11" id="KW-1185">Reference proteome</keyword>
<keyword evidence="4" id="KW-0812">Transmembrane</keyword>
<evidence type="ECO:0000313" key="11">
    <source>
        <dbReference type="Proteomes" id="UP000273154"/>
    </source>
</evidence>
<keyword evidence="5" id="KW-1133">Transmembrane helix</keyword>
<keyword evidence="7" id="KW-0131">Cell cycle</keyword>
<dbReference type="GO" id="GO:0005886">
    <property type="term" value="C:plasma membrane"/>
    <property type="evidence" value="ECO:0007669"/>
    <property type="project" value="TreeGrafter"/>
</dbReference>
<organism evidence="10 11">
    <name type="scientific">Parolsenella catena</name>
    <dbReference type="NCBI Taxonomy" id="2003188"/>
    <lineage>
        <taxon>Bacteria</taxon>
        <taxon>Bacillati</taxon>
        <taxon>Actinomycetota</taxon>
        <taxon>Coriobacteriia</taxon>
        <taxon>Coriobacteriales</taxon>
        <taxon>Atopobiaceae</taxon>
        <taxon>Parolsenella</taxon>
    </lineage>
</organism>
<evidence type="ECO:0000259" key="9">
    <source>
        <dbReference type="PROSITE" id="PS51779"/>
    </source>
</evidence>
<dbReference type="AlphaFoldDB" id="A0A3G9JXF0"/>
<feature type="region of interest" description="Disordered" evidence="8">
    <location>
        <begin position="269"/>
        <end position="315"/>
    </location>
</feature>
<dbReference type="Pfam" id="PF08478">
    <property type="entry name" value="POTRA_1"/>
    <property type="match status" value="1"/>
</dbReference>
<reference evidence="11" key="1">
    <citation type="submission" date="2018-11" db="EMBL/GenBank/DDBJ databases">
        <title>Comparative genomics of Parolsenella catena and Libanicoccus massiliensis: Reclassification of Libanicoccus massiliensis as Parolsenella massiliensis comb. nov.</title>
        <authorList>
            <person name="Sakamoto M."/>
            <person name="Ikeyama N."/>
            <person name="Murakami T."/>
            <person name="Mori H."/>
            <person name="Yuki M."/>
            <person name="Ohkuma M."/>
        </authorList>
    </citation>
    <scope>NUCLEOTIDE SEQUENCE [LARGE SCALE GENOMIC DNA]</scope>
    <source>
        <strain evidence="11">JCM 31932</strain>
    </source>
</reference>
<evidence type="ECO:0000256" key="8">
    <source>
        <dbReference type="SAM" id="MobiDB-lite"/>
    </source>
</evidence>
<proteinExistence type="predicted"/>
<sequence length="315" mass="31965">MAGIVAALAAVGLVALLVLSHLPVFVISGIDATASEHVSAETIAKLAAVDEGTTLLSVDVSQIQQNVRKNPWVKNVNVTREFPDTLGVTVEERTVSAIVVMGSGTSVWALGDDGVWIEPVQLDTSATDDVTSAALAKASELGCLLIANAPSTVDPSQGSAATDEVILDVLEYQRELPESITSQAQVYYAASAGSISVVLQSGLEISLGSATDISAKASALQTVLDAYGDQLTYVNVRVPSKPSYRKVADGTSLGGAAKVVADNAATAAAATAQTADASTGESEGDDEDGGESDSSSRGDGSEGDAEGSAYADEGE</sequence>
<evidence type="ECO:0000256" key="4">
    <source>
        <dbReference type="ARBA" id="ARBA00022692"/>
    </source>
</evidence>
<dbReference type="PANTHER" id="PTHR37820">
    <property type="entry name" value="CELL DIVISION PROTEIN DIVIB"/>
    <property type="match status" value="1"/>
</dbReference>
<gene>
    <name evidence="10" type="ORF">Pcatena_06400</name>
</gene>
<feature type="domain" description="POTRA" evidence="9">
    <location>
        <begin position="25"/>
        <end position="93"/>
    </location>
</feature>
<dbReference type="PROSITE" id="PS51779">
    <property type="entry name" value="POTRA"/>
    <property type="match status" value="1"/>
</dbReference>
<dbReference type="PANTHER" id="PTHR37820:SF1">
    <property type="entry name" value="CELL DIVISION PROTEIN FTSQ"/>
    <property type="match status" value="1"/>
</dbReference>
<evidence type="ECO:0000256" key="3">
    <source>
        <dbReference type="ARBA" id="ARBA00022618"/>
    </source>
</evidence>
<name>A0A3G9JXF0_9ACTN</name>
<evidence type="ECO:0000313" key="10">
    <source>
        <dbReference type="EMBL" id="BBH50053.1"/>
    </source>
</evidence>
<evidence type="ECO:0000256" key="2">
    <source>
        <dbReference type="ARBA" id="ARBA00022475"/>
    </source>
</evidence>
<dbReference type="InterPro" id="IPR013685">
    <property type="entry name" value="POTRA_FtsQ_type"/>
</dbReference>
<evidence type="ECO:0000256" key="7">
    <source>
        <dbReference type="ARBA" id="ARBA00023306"/>
    </source>
</evidence>
<protein>
    <recommendedName>
        <fullName evidence="9">POTRA domain-containing protein</fullName>
    </recommendedName>
</protein>
<dbReference type="KEGG" id="pcat:Pcatena_06400"/>
<feature type="compositionally biased region" description="Acidic residues" evidence="8">
    <location>
        <begin position="282"/>
        <end position="291"/>
    </location>
</feature>
<keyword evidence="2" id="KW-1003">Cell membrane</keyword>
<feature type="compositionally biased region" description="Low complexity" evidence="8">
    <location>
        <begin position="269"/>
        <end position="281"/>
    </location>
</feature>
<evidence type="ECO:0000256" key="1">
    <source>
        <dbReference type="ARBA" id="ARBA00004370"/>
    </source>
</evidence>
<dbReference type="RefSeq" id="WP_172596364.1">
    <property type="nucleotide sequence ID" value="NZ_AP019367.1"/>
</dbReference>
<keyword evidence="6" id="KW-0472">Membrane</keyword>
<comment type="subcellular location">
    <subcellularLocation>
        <location evidence="1">Membrane</location>
    </subcellularLocation>
</comment>
<dbReference type="Proteomes" id="UP000273154">
    <property type="component" value="Chromosome"/>
</dbReference>
<dbReference type="Gene3D" id="3.10.20.310">
    <property type="entry name" value="membrane protein fhac"/>
    <property type="match status" value="1"/>
</dbReference>
<evidence type="ECO:0000256" key="5">
    <source>
        <dbReference type="ARBA" id="ARBA00022989"/>
    </source>
</evidence>
<dbReference type="GeneID" id="88848770"/>